<dbReference type="SUPFAM" id="SSF47413">
    <property type="entry name" value="lambda repressor-like DNA-binding domains"/>
    <property type="match status" value="1"/>
</dbReference>
<proteinExistence type="predicted"/>
<dbReference type="EMBL" id="QNRQ01000004">
    <property type="protein sequence ID" value="RBP39961.1"/>
    <property type="molecule type" value="Genomic_DNA"/>
</dbReference>
<sequence>MPKKLDVAPYYLPTVQARTLAWGRNIRSGRVMQKITARNLCERLRISESTLRRVERGDPAVAAGTYLTALVAVGSLDRIIPLPEHSTQLNPNARARPDKDDEYF</sequence>
<evidence type="ECO:0008006" key="4">
    <source>
        <dbReference type="Google" id="ProtNLM"/>
    </source>
</evidence>
<evidence type="ECO:0000256" key="1">
    <source>
        <dbReference type="SAM" id="MobiDB-lite"/>
    </source>
</evidence>
<reference evidence="2 3" key="1">
    <citation type="submission" date="2018-06" db="EMBL/GenBank/DDBJ databases">
        <title>Genomic Encyclopedia of Type Strains, Phase IV (KMG-IV): sequencing the most valuable type-strain genomes for metagenomic binning, comparative biology and taxonomic classification.</title>
        <authorList>
            <person name="Goeker M."/>
        </authorList>
    </citation>
    <scope>NUCLEOTIDE SEQUENCE [LARGE SCALE GENOMIC DNA]</scope>
    <source>
        <strain evidence="2 3">DSM 25520</strain>
    </source>
</reference>
<gene>
    <name evidence="2" type="ORF">DFR37_10455</name>
</gene>
<dbReference type="Gene3D" id="1.10.260.40">
    <property type="entry name" value="lambda repressor-like DNA-binding domains"/>
    <property type="match status" value="1"/>
</dbReference>
<protein>
    <recommendedName>
        <fullName evidence="4">Helix-turn-helix protein</fullName>
    </recommendedName>
</protein>
<organism evidence="2 3">
    <name type="scientific">Eoetvoesiella caeni</name>
    <dbReference type="NCBI Taxonomy" id="645616"/>
    <lineage>
        <taxon>Bacteria</taxon>
        <taxon>Pseudomonadati</taxon>
        <taxon>Pseudomonadota</taxon>
        <taxon>Betaproteobacteria</taxon>
        <taxon>Burkholderiales</taxon>
        <taxon>Alcaligenaceae</taxon>
        <taxon>Eoetvoesiella</taxon>
    </lineage>
</organism>
<keyword evidence="3" id="KW-1185">Reference proteome</keyword>
<feature type="region of interest" description="Disordered" evidence="1">
    <location>
        <begin position="84"/>
        <end position="104"/>
    </location>
</feature>
<accession>A0A366HE70</accession>
<dbReference type="InterPro" id="IPR001387">
    <property type="entry name" value="Cro/C1-type_HTH"/>
</dbReference>
<dbReference type="CDD" id="cd00093">
    <property type="entry name" value="HTH_XRE"/>
    <property type="match status" value="1"/>
</dbReference>
<dbReference type="AlphaFoldDB" id="A0A366HE70"/>
<evidence type="ECO:0000313" key="2">
    <source>
        <dbReference type="EMBL" id="RBP39961.1"/>
    </source>
</evidence>
<evidence type="ECO:0000313" key="3">
    <source>
        <dbReference type="Proteomes" id="UP000253628"/>
    </source>
</evidence>
<dbReference type="InterPro" id="IPR010982">
    <property type="entry name" value="Lambda_DNA-bd_dom_sf"/>
</dbReference>
<dbReference type="Proteomes" id="UP000253628">
    <property type="component" value="Unassembled WGS sequence"/>
</dbReference>
<comment type="caution">
    <text evidence="2">The sequence shown here is derived from an EMBL/GenBank/DDBJ whole genome shotgun (WGS) entry which is preliminary data.</text>
</comment>
<dbReference type="GO" id="GO:0003677">
    <property type="term" value="F:DNA binding"/>
    <property type="evidence" value="ECO:0007669"/>
    <property type="project" value="InterPro"/>
</dbReference>
<name>A0A366HE70_9BURK</name>